<accession>A0ABT8WCK8</accession>
<proteinExistence type="predicted"/>
<evidence type="ECO:0000313" key="2">
    <source>
        <dbReference type="Proteomes" id="UP001176883"/>
    </source>
</evidence>
<organism evidence="1 2">
    <name type="scientific">Flavivirga aquimarina</name>
    <dbReference type="NCBI Taxonomy" id="2027862"/>
    <lineage>
        <taxon>Bacteria</taxon>
        <taxon>Pseudomonadati</taxon>
        <taxon>Bacteroidota</taxon>
        <taxon>Flavobacteriia</taxon>
        <taxon>Flavobacteriales</taxon>
        <taxon>Flavobacteriaceae</taxon>
        <taxon>Flavivirga</taxon>
    </lineage>
</organism>
<gene>
    <name evidence="1" type="ORF">Q4Q35_13775</name>
</gene>
<dbReference type="RefSeq" id="WP_303278574.1">
    <property type="nucleotide sequence ID" value="NZ_JAUOEK010000138.1"/>
</dbReference>
<protein>
    <recommendedName>
        <fullName evidence="3">Peptidase M48 domain-containing protein</fullName>
    </recommendedName>
</protein>
<comment type="caution">
    <text evidence="1">The sequence shown here is derived from an EMBL/GenBank/DDBJ whole genome shotgun (WGS) entry which is preliminary data.</text>
</comment>
<reference evidence="1" key="1">
    <citation type="submission" date="2023-07" db="EMBL/GenBank/DDBJ databases">
        <title>Two novel species in the genus Flavivirga.</title>
        <authorList>
            <person name="Kwon K."/>
        </authorList>
    </citation>
    <scope>NUCLEOTIDE SEQUENCE</scope>
    <source>
        <strain evidence="1">KCTC 52353</strain>
    </source>
</reference>
<name>A0ABT8WCK8_9FLAO</name>
<evidence type="ECO:0000313" key="1">
    <source>
        <dbReference type="EMBL" id="MDO5970877.1"/>
    </source>
</evidence>
<evidence type="ECO:0008006" key="3">
    <source>
        <dbReference type="Google" id="ProtNLM"/>
    </source>
</evidence>
<keyword evidence="2" id="KW-1185">Reference proteome</keyword>
<dbReference type="Proteomes" id="UP001176883">
    <property type="component" value="Unassembled WGS sequence"/>
</dbReference>
<dbReference type="EMBL" id="JAUOEK010000138">
    <property type="protein sequence ID" value="MDO5970877.1"/>
    <property type="molecule type" value="Genomic_DNA"/>
</dbReference>
<sequence length="547" mass="65031">MNNLQSFIKKRYNLFKTHLQTDSFFSENWLKKDYYDSTTEYVEFIRQRILDTTRDFNNNRIFTRYNIDIKVDKDLFGIDAHIQLLGSRQLLITLSIDLLLWIELNTIKNVRRSEITKSGVPYNYEPLKGKSTKSKLSDFFLNTIKEYDILLPDENGFLAIEAFFRFDVNYDFWGLVSFYSICFLINHELAHFLCGHTGFYLKQGGKEESEKFIERLGFVQPNYEAVKRPLKWSSELMADTYAIFRLAHQIMIDVDEDFYVVPEENMKDLDLTLEKLIAAPITGMCTLNQLNYEDENLFKSVYPPIQVRTLNLYLSIYFIWNPRFHQWYDARRNLISEWYKKRFPINKYFIYDRILYRNFIFKSWSGNTNKLYLPVETKIDQITFIGTMDGWRSGYTVTKDVLRKSNLTDLIYEYCKCQSTLCLSMNFMFSKHLKKEWFPEIDYEKNSHLIDEDWMILFGATMSEFDIPIETLRNKIFRMMKAAPLINDPAYKIMDDWMSNINLNHADQDLSVIFNENILANAIKDSSVLQSIQSPPFNSWLTSTLKK</sequence>